<reference evidence="1 2" key="1">
    <citation type="submission" date="2019-05" db="EMBL/GenBank/DDBJ databases">
        <title>Draft genomes of eight strains of Campylobacter helveticus isolated from cats and a dog in New Zealand.</title>
        <authorList>
            <person name="Bojanic K."/>
            <person name="Midwinter A.C."/>
            <person name="Biggs P.J."/>
            <person name="Acke E."/>
            <person name="Cornelius A.J."/>
            <person name="Marshall J.C."/>
        </authorList>
    </citation>
    <scope>NUCLEOTIDE SEQUENCE [LARGE SCALE GENOMIC DNA]</scope>
    <source>
        <strain evidence="1 2">ACP123b</strain>
    </source>
</reference>
<proteinExistence type="predicted"/>
<dbReference type="InterPro" id="IPR007398">
    <property type="entry name" value="BioG"/>
</dbReference>
<dbReference type="SUPFAM" id="SSF53474">
    <property type="entry name" value="alpha/beta-Hydrolases"/>
    <property type="match status" value="1"/>
</dbReference>
<organism evidence="1 2">
    <name type="scientific">Campylobacter helveticus</name>
    <dbReference type="NCBI Taxonomy" id="28898"/>
    <lineage>
        <taxon>Bacteria</taxon>
        <taxon>Pseudomonadati</taxon>
        <taxon>Campylobacterota</taxon>
        <taxon>Epsilonproteobacteria</taxon>
        <taxon>Campylobacterales</taxon>
        <taxon>Campylobacteraceae</taxon>
        <taxon>Campylobacter</taxon>
    </lineage>
</organism>
<evidence type="ECO:0000313" key="1">
    <source>
        <dbReference type="EMBL" id="TNB58706.1"/>
    </source>
</evidence>
<gene>
    <name evidence="1" type="ORF">FDW42_01370</name>
</gene>
<dbReference type="Proteomes" id="UP000306813">
    <property type="component" value="Unassembled WGS sequence"/>
</dbReference>
<dbReference type="AlphaFoldDB" id="A0AAX2UMB6"/>
<dbReference type="EMBL" id="VDBS01000014">
    <property type="protein sequence ID" value="TNB58706.1"/>
    <property type="molecule type" value="Genomic_DNA"/>
</dbReference>
<accession>A0AAX2UMB6</accession>
<protein>
    <submittedName>
        <fullName evidence="1">DUF452 family protein</fullName>
    </submittedName>
</protein>
<sequence>MKVEFLHKNEETKELILFFAGFASQASHFSHLRAQKNVLMAYDYRNFELEFDFSLYEKITLIAFSMGVCVSSKLLKNLNFNAKIAINGTNFGIDEKRGIHPSIFLRTMRKFNLEDFKKALLFEKALFEFRDELALKEELESLYHFCGQDFNENFSWDRVYMSEGDLIFPNNALQNSYANLKPLKEPHFAFFAFDKWEQI</sequence>
<evidence type="ECO:0000313" key="2">
    <source>
        <dbReference type="Proteomes" id="UP000306813"/>
    </source>
</evidence>
<name>A0AAX2UMB6_9BACT</name>
<dbReference type="InterPro" id="IPR029058">
    <property type="entry name" value="AB_hydrolase_fold"/>
</dbReference>
<comment type="caution">
    <text evidence="1">The sequence shown here is derived from an EMBL/GenBank/DDBJ whole genome shotgun (WGS) entry which is preliminary data.</text>
</comment>
<dbReference type="Pfam" id="PF04301">
    <property type="entry name" value="BioG"/>
    <property type="match status" value="1"/>
</dbReference>
<dbReference type="RefSeq" id="WP_139026654.1">
    <property type="nucleotide sequence ID" value="NZ_VDBS01000014.1"/>
</dbReference>